<evidence type="ECO:0000313" key="3">
    <source>
        <dbReference type="Proteomes" id="UP001524435"/>
    </source>
</evidence>
<comment type="caution">
    <text evidence="2">The sequence shown here is derived from an EMBL/GenBank/DDBJ whole genome shotgun (WGS) entry which is preliminary data.</text>
</comment>
<dbReference type="InterPro" id="IPR002589">
    <property type="entry name" value="Macro_dom"/>
</dbReference>
<dbReference type="InterPro" id="IPR043472">
    <property type="entry name" value="Macro_dom-like"/>
</dbReference>
<dbReference type="PANTHER" id="PTHR11106">
    <property type="entry name" value="GANGLIOSIDE INDUCED DIFFERENTIATION ASSOCIATED PROTEIN 2-RELATED"/>
    <property type="match status" value="1"/>
</dbReference>
<dbReference type="Proteomes" id="UP001524435">
    <property type="component" value="Unassembled WGS sequence"/>
</dbReference>
<dbReference type="EMBL" id="JANGCH010000082">
    <property type="protein sequence ID" value="MCQ5122780.1"/>
    <property type="molecule type" value="Genomic_DNA"/>
</dbReference>
<feature type="domain" description="Macro" evidence="1">
    <location>
        <begin position="1"/>
        <end position="60"/>
    </location>
</feature>
<name>A0ABT1SNG2_9FIRM</name>
<feature type="non-terminal residue" evidence="2">
    <location>
        <position position="60"/>
    </location>
</feature>
<dbReference type="Gene3D" id="3.40.220.10">
    <property type="entry name" value="Leucine Aminopeptidase, subunit E, domain 1"/>
    <property type="match status" value="1"/>
</dbReference>
<dbReference type="RefSeq" id="WP_256198405.1">
    <property type="nucleotide sequence ID" value="NZ_JANGCH010000082.1"/>
</dbReference>
<sequence>MRKQGYQEETGKAKITLAYNLPSLYVLHTVGPIVHGDITEKDKELLASSYRSCLELAEKN</sequence>
<gene>
    <name evidence="2" type="ORF">NE663_11070</name>
</gene>
<evidence type="ECO:0000259" key="1">
    <source>
        <dbReference type="PROSITE" id="PS51154"/>
    </source>
</evidence>
<evidence type="ECO:0000313" key="2">
    <source>
        <dbReference type="EMBL" id="MCQ5122780.1"/>
    </source>
</evidence>
<dbReference type="SUPFAM" id="SSF52949">
    <property type="entry name" value="Macro domain-like"/>
    <property type="match status" value="1"/>
</dbReference>
<accession>A0ABT1SNG2</accession>
<protein>
    <submittedName>
        <fullName evidence="2">Macro domain-containing protein</fullName>
    </submittedName>
</protein>
<dbReference type="PROSITE" id="PS51154">
    <property type="entry name" value="MACRO"/>
    <property type="match status" value="1"/>
</dbReference>
<reference evidence="2 3" key="1">
    <citation type="submission" date="2022-06" db="EMBL/GenBank/DDBJ databases">
        <title>Isolation of gut microbiota from human fecal samples.</title>
        <authorList>
            <person name="Pamer E.G."/>
            <person name="Barat B."/>
            <person name="Waligurski E."/>
            <person name="Medina S."/>
            <person name="Paddock L."/>
            <person name="Mostad J."/>
        </authorList>
    </citation>
    <scope>NUCLEOTIDE SEQUENCE [LARGE SCALE GENOMIC DNA]</scope>
    <source>
        <strain evidence="2 3">DFI.6.1</strain>
    </source>
</reference>
<organism evidence="2 3">
    <name type="scientific">Massilicoli timonensis</name>
    <dbReference type="NCBI Taxonomy" id="2015901"/>
    <lineage>
        <taxon>Bacteria</taxon>
        <taxon>Bacillati</taxon>
        <taxon>Bacillota</taxon>
        <taxon>Erysipelotrichia</taxon>
        <taxon>Erysipelotrichales</taxon>
        <taxon>Erysipelotrichaceae</taxon>
        <taxon>Massilicoli</taxon>
    </lineage>
</organism>
<dbReference type="Pfam" id="PF01661">
    <property type="entry name" value="Macro"/>
    <property type="match status" value="1"/>
</dbReference>
<proteinExistence type="predicted"/>
<dbReference type="PANTHER" id="PTHR11106:SF27">
    <property type="entry name" value="MACRO DOMAIN-CONTAINING PROTEIN"/>
    <property type="match status" value="1"/>
</dbReference>
<keyword evidence="3" id="KW-1185">Reference proteome</keyword>